<comment type="caution">
    <text evidence="3">The sequence shown here is derived from an EMBL/GenBank/DDBJ whole genome shotgun (WGS) entry which is preliminary data.</text>
</comment>
<keyword evidence="3" id="KW-0378">Hydrolase</keyword>
<proteinExistence type="predicted"/>
<organism evidence="3 4">
    <name type="scientific">Jiella sonneratiae</name>
    <dbReference type="NCBI Taxonomy" id="2816856"/>
    <lineage>
        <taxon>Bacteria</taxon>
        <taxon>Pseudomonadati</taxon>
        <taxon>Pseudomonadota</taxon>
        <taxon>Alphaproteobacteria</taxon>
        <taxon>Hyphomicrobiales</taxon>
        <taxon>Aurantimonadaceae</taxon>
        <taxon>Jiella</taxon>
    </lineage>
</organism>
<dbReference type="Gene3D" id="1.50.10.10">
    <property type="match status" value="1"/>
</dbReference>
<accession>A0ABS3IZ94</accession>
<dbReference type="RefSeq" id="WP_207348873.1">
    <property type="nucleotide sequence ID" value="NZ_JAFMPY010000001.1"/>
</dbReference>
<dbReference type="EMBL" id="JAFMPY010000001">
    <property type="protein sequence ID" value="MBO0902230.1"/>
    <property type="molecule type" value="Genomic_DNA"/>
</dbReference>
<protein>
    <submittedName>
        <fullName evidence="3">Glycoside hydrolase family 15 protein</fullName>
    </submittedName>
</protein>
<dbReference type="GO" id="GO:0016787">
    <property type="term" value="F:hydrolase activity"/>
    <property type="evidence" value="ECO:0007669"/>
    <property type="project" value="UniProtKB-KW"/>
</dbReference>
<dbReference type="InterPro" id="IPR008928">
    <property type="entry name" value="6-hairpin_glycosidase_sf"/>
</dbReference>
<dbReference type="PANTHER" id="PTHR31616:SF0">
    <property type="entry name" value="GLUCAN 1,4-ALPHA-GLUCOSIDASE"/>
    <property type="match status" value="1"/>
</dbReference>
<dbReference type="SUPFAM" id="SSF48208">
    <property type="entry name" value="Six-hairpin glycosidases"/>
    <property type="match status" value="1"/>
</dbReference>
<name>A0ABS3IZ94_9HYPH</name>
<dbReference type="PANTHER" id="PTHR31616">
    <property type="entry name" value="TREHALASE"/>
    <property type="match status" value="1"/>
</dbReference>
<dbReference type="Pfam" id="PF00723">
    <property type="entry name" value="Glyco_hydro_15"/>
    <property type="match status" value="2"/>
</dbReference>
<feature type="domain" description="GH15-like" evidence="1">
    <location>
        <begin position="219"/>
        <end position="528"/>
    </location>
</feature>
<feature type="domain" description="GH15-like" evidence="1">
    <location>
        <begin position="530"/>
        <end position="576"/>
    </location>
</feature>
<sequence>MTTPLEDYAMIGDGETVALVSRHGSIDWLCLPRFDSPACCAALLGNTGNGRWSIASASPYAASRQRYEDDSLILVTEFDCEKGCLRLTDLMPVRNENPLVLRIVECTEGEVDVRNEADFRFDYGNMPPWITLDDGRITFHVGPDAVVLDGFEDFERPDTLVVEQFRLKEGEKRVFAATYDGRDAKGLSGVDPERLLAETRDAWHGWIGKCRASTRNDAMLRRSLITLKALIHRPTGGLVAAPTTSLPEQPGGSMNWDYRYCWLRDATFTLEALAECGFVDEARDWRDWILRAVAAAPDKLQIMYRVDGSRRLDEAELPWLSGYRFARPVRIGNAAAGQFQLDVYGEVIQMLHASEKAGMDRTEQGRQLEHALVRHIVDVWRQPDAGLWESRGKPRHYTYSKVMAWVGIDRFLGGKGGREIDAPARRRLEATREEIRAVILEEAYNPGLRAFTSYFGGDELDAALLLLPKLGFLPAEDERMAETIVLIEERLAGDGLVRRHRMDTLVPEGAFIACSFWLADVQIRQGRHEAASRTIDQALARASSTGLMSEEYDVTSQRLTGNFPQALSHLALVQALLAEARMGENPQKGAAQ</sequence>
<evidence type="ECO:0000313" key="3">
    <source>
        <dbReference type="EMBL" id="MBO0902230.1"/>
    </source>
</evidence>
<dbReference type="InterPro" id="IPR012341">
    <property type="entry name" value="6hp_glycosidase-like_sf"/>
</dbReference>
<evidence type="ECO:0000259" key="2">
    <source>
        <dbReference type="Pfam" id="PF19291"/>
    </source>
</evidence>
<dbReference type="InterPro" id="IPR045582">
    <property type="entry name" value="Trehalase-like_N"/>
</dbReference>
<dbReference type="Proteomes" id="UP000664288">
    <property type="component" value="Unassembled WGS sequence"/>
</dbReference>
<evidence type="ECO:0000313" key="4">
    <source>
        <dbReference type="Proteomes" id="UP000664288"/>
    </source>
</evidence>
<dbReference type="Pfam" id="PF19291">
    <property type="entry name" value="TREH_N"/>
    <property type="match status" value="1"/>
</dbReference>
<feature type="domain" description="Trehalase-like N-terminal" evidence="2">
    <location>
        <begin position="2"/>
        <end position="148"/>
    </location>
</feature>
<gene>
    <name evidence="3" type="ORF">J1C47_01130</name>
</gene>
<keyword evidence="4" id="KW-1185">Reference proteome</keyword>
<evidence type="ECO:0000259" key="1">
    <source>
        <dbReference type="Pfam" id="PF00723"/>
    </source>
</evidence>
<dbReference type="InterPro" id="IPR011613">
    <property type="entry name" value="GH15-like"/>
</dbReference>
<reference evidence="3 4" key="1">
    <citation type="submission" date="2021-03" db="EMBL/GenBank/DDBJ databases">
        <title>Whole genome sequence of Jiella sp. MQZ13P-4.</title>
        <authorList>
            <person name="Tuo L."/>
        </authorList>
    </citation>
    <scope>NUCLEOTIDE SEQUENCE [LARGE SCALE GENOMIC DNA]</scope>
    <source>
        <strain evidence="3 4">MQZ13P-4</strain>
    </source>
</reference>